<dbReference type="Pfam" id="PF00990">
    <property type="entry name" value="GGDEF"/>
    <property type="match status" value="1"/>
</dbReference>
<comment type="caution">
    <text evidence="5">The sequence shown here is derived from an EMBL/GenBank/DDBJ whole genome shotgun (WGS) entry which is preliminary data.</text>
</comment>
<dbReference type="InterPro" id="IPR000014">
    <property type="entry name" value="PAS"/>
</dbReference>
<evidence type="ECO:0000259" key="1">
    <source>
        <dbReference type="PROSITE" id="PS50112"/>
    </source>
</evidence>
<dbReference type="Pfam" id="PF08447">
    <property type="entry name" value="PAS_3"/>
    <property type="match status" value="2"/>
</dbReference>
<dbReference type="PROSITE" id="PS50113">
    <property type="entry name" value="PAC"/>
    <property type="match status" value="3"/>
</dbReference>
<dbReference type="NCBIfam" id="TIGR00254">
    <property type="entry name" value="GGDEF"/>
    <property type="match status" value="1"/>
</dbReference>
<dbReference type="CDD" id="cd01949">
    <property type="entry name" value="GGDEF"/>
    <property type="match status" value="1"/>
</dbReference>
<dbReference type="InterPro" id="IPR052155">
    <property type="entry name" value="Biofilm_reg_signaling"/>
</dbReference>
<protein>
    <submittedName>
        <fullName evidence="5">Diguanylate cyclase</fullName>
    </submittedName>
</protein>
<dbReference type="SUPFAM" id="SSF55073">
    <property type="entry name" value="Nucleotide cyclase"/>
    <property type="match status" value="1"/>
</dbReference>
<dbReference type="RefSeq" id="WP_220808380.1">
    <property type="nucleotide sequence ID" value="NZ_BPMK01000009.1"/>
</dbReference>
<dbReference type="NCBIfam" id="TIGR00229">
    <property type="entry name" value="sensory_box"/>
    <property type="match status" value="3"/>
</dbReference>
<feature type="domain" description="GGDEF" evidence="4">
    <location>
        <begin position="574"/>
        <end position="707"/>
    </location>
</feature>
<dbReference type="PANTHER" id="PTHR44757:SF2">
    <property type="entry name" value="BIOFILM ARCHITECTURE MAINTENANCE PROTEIN MBAA"/>
    <property type="match status" value="1"/>
</dbReference>
<dbReference type="InterPro" id="IPR029787">
    <property type="entry name" value="Nucleotide_cyclase"/>
</dbReference>
<proteinExistence type="predicted"/>
<gene>
    <name evidence="5" type="ORF">NCCP691_22310</name>
</gene>
<dbReference type="PANTHER" id="PTHR44757">
    <property type="entry name" value="DIGUANYLATE CYCLASE DGCP"/>
    <property type="match status" value="1"/>
</dbReference>
<evidence type="ECO:0000313" key="5">
    <source>
        <dbReference type="EMBL" id="GIZ52217.1"/>
    </source>
</evidence>
<dbReference type="CDD" id="cd01948">
    <property type="entry name" value="EAL"/>
    <property type="match status" value="1"/>
</dbReference>
<dbReference type="InterPro" id="IPR000160">
    <property type="entry name" value="GGDEF_dom"/>
</dbReference>
<dbReference type="InterPro" id="IPR043128">
    <property type="entry name" value="Rev_trsase/Diguanyl_cyclase"/>
</dbReference>
<dbReference type="SUPFAM" id="SSF55785">
    <property type="entry name" value="PYP-like sensor domain (PAS domain)"/>
    <property type="match status" value="3"/>
</dbReference>
<dbReference type="Pfam" id="PF08448">
    <property type="entry name" value="PAS_4"/>
    <property type="match status" value="1"/>
</dbReference>
<dbReference type="InterPro" id="IPR000700">
    <property type="entry name" value="PAS-assoc_C"/>
</dbReference>
<dbReference type="SMART" id="SM00086">
    <property type="entry name" value="PAC"/>
    <property type="match status" value="3"/>
</dbReference>
<dbReference type="InterPro" id="IPR013656">
    <property type="entry name" value="PAS_4"/>
</dbReference>
<feature type="domain" description="PAC" evidence="2">
    <location>
        <begin position="360"/>
        <end position="412"/>
    </location>
</feature>
<dbReference type="SMART" id="SM00091">
    <property type="entry name" value="PAS"/>
    <property type="match status" value="3"/>
</dbReference>
<dbReference type="InterPro" id="IPR001610">
    <property type="entry name" value="PAC"/>
</dbReference>
<keyword evidence="6" id="KW-1185">Reference proteome</keyword>
<evidence type="ECO:0000259" key="2">
    <source>
        <dbReference type="PROSITE" id="PS50113"/>
    </source>
</evidence>
<organism evidence="5 6">
    <name type="scientific">Noviherbaspirillum aridicola</name>
    <dbReference type="NCBI Taxonomy" id="2849687"/>
    <lineage>
        <taxon>Bacteria</taxon>
        <taxon>Pseudomonadati</taxon>
        <taxon>Pseudomonadota</taxon>
        <taxon>Betaproteobacteria</taxon>
        <taxon>Burkholderiales</taxon>
        <taxon>Oxalobacteraceae</taxon>
        <taxon>Noviherbaspirillum</taxon>
    </lineage>
</organism>
<evidence type="ECO:0000259" key="3">
    <source>
        <dbReference type="PROSITE" id="PS50883"/>
    </source>
</evidence>
<evidence type="ECO:0000259" key="4">
    <source>
        <dbReference type="PROSITE" id="PS50887"/>
    </source>
</evidence>
<dbReference type="Gene3D" id="3.20.20.450">
    <property type="entry name" value="EAL domain"/>
    <property type="match status" value="1"/>
</dbReference>
<sequence>MNESDVREWPAGCGVMHERIRRHDWSASPLGELCGWPSCLRAAVDIMLGLPLPAMLLWGRRGVLFYNDAWRTLAGDDHAGRLGNAMADETAHPWVAHMRSLVAILDRAGSDGRTVELASASGPAQRLRFDYATVSDEGGGPAGMLALASGDGGLPSLVRRLRDSEARLNAIVTRAPVGLSEISDQGRFLRVNDALCSMLGRSREELLAAGVADVTHPEDVMRSLEAFGRLLQEREAVSVDKRYLDAEGRVIYARSSLNLLDHGGRRTVLAVTVDLSARRLAEQALAESEARFRALADASPALIWHLDPNGKIDYLNRRYLALTGRSAEDLERNWTSELHPDERDAWLQQLAHARGSRSSVRGRLRMRSADADWRWMETHASPWFGAGGAYAGHVGISIDVTDLVLTQQELAVSNERLKLAIEGSGDGVWDWDIAHDRVICSDRLRQMLGYDAADRLDSVKDWAQRTHPEDRQGAQEALDACMAGRSAAYRHEHRLLCKSGDWKWVLARAIVVARDEHGRALRMTGTVTDISEKRQSEEVIWRHANFDGLTKLPNRRLFRDRLEFSVLKARRNGLPMALLFIDLDRFKEANDLLGHDVGDQLLVEAAHRIARCVRSSDTVARLGGDEFTAILTDLVDLAHVEWIAQKIISALSEPFRLGNEVVYLSASVGITLYPSDAQTPQALIRNADQAMYAAKNGGRNRFSYFTPAMQAQAQTRLRLIADLRGALAGEELQVWYQPVVDLRSGRIAKAEALLRWFHPQMGLVEPQRFIPCAEESGLINDIGEWVFRQAAQHSRRWGERLGQPFQISVNKSPVQFLGRGRDSDWGGHLKDLGLAGSSISVEITEGLLLDASPIIIDRLMQLRGAGIEVAIDDFGTGYSSMAYLRKFQIDYLKIDRSFVQQVATDSGDRAIVRSIIAMAHELGLRVVAEGVENDEQRHALVEAGCDYGQGYLISGALPPEAFEQMLLAR</sequence>
<feature type="domain" description="PAC" evidence="2">
    <location>
        <begin position="237"/>
        <end position="287"/>
    </location>
</feature>
<dbReference type="Gene3D" id="3.30.70.270">
    <property type="match status" value="1"/>
</dbReference>
<dbReference type="InterPro" id="IPR035919">
    <property type="entry name" value="EAL_sf"/>
</dbReference>
<dbReference type="Pfam" id="PF00563">
    <property type="entry name" value="EAL"/>
    <property type="match status" value="1"/>
</dbReference>
<dbReference type="InterPro" id="IPR035965">
    <property type="entry name" value="PAS-like_dom_sf"/>
</dbReference>
<dbReference type="Gene3D" id="3.30.450.20">
    <property type="entry name" value="PAS domain"/>
    <property type="match status" value="3"/>
</dbReference>
<dbReference type="PROSITE" id="PS50887">
    <property type="entry name" value="GGDEF"/>
    <property type="match status" value="1"/>
</dbReference>
<feature type="domain" description="PAC" evidence="2">
    <location>
        <begin position="489"/>
        <end position="542"/>
    </location>
</feature>
<feature type="domain" description="EAL" evidence="3">
    <location>
        <begin position="716"/>
        <end position="969"/>
    </location>
</feature>
<dbReference type="SUPFAM" id="SSF141868">
    <property type="entry name" value="EAL domain-like"/>
    <property type="match status" value="1"/>
</dbReference>
<evidence type="ECO:0000313" key="6">
    <source>
        <dbReference type="Proteomes" id="UP000887222"/>
    </source>
</evidence>
<dbReference type="InterPro" id="IPR013655">
    <property type="entry name" value="PAS_fold_3"/>
</dbReference>
<name>A0ABQ4Q595_9BURK</name>
<dbReference type="PROSITE" id="PS50883">
    <property type="entry name" value="EAL"/>
    <property type="match status" value="1"/>
</dbReference>
<dbReference type="SMART" id="SM00267">
    <property type="entry name" value="GGDEF"/>
    <property type="match status" value="1"/>
</dbReference>
<dbReference type="EMBL" id="BPMK01000009">
    <property type="protein sequence ID" value="GIZ52217.1"/>
    <property type="molecule type" value="Genomic_DNA"/>
</dbReference>
<reference evidence="5 6" key="1">
    <citation type="journal article" date="2022" name="Int. J. Syst. Evol. Microbiol.">
        <title>Noviherbaspirillum aridicola sp. nov., isolated from an arid soil in Pakistan.</title>
        <authorList>
            <person name="Khan I.U."/>
            <person name="Saqib M."/>
            <person name="Amin A."/>
            <person name="Hussain F."/>
            <person name="Li L."/>
            <person name="Liu Y.H."/>
            <person name="Fang B.Z."/>
            <person name="Ahmed I."/>
            <person name="Li W.J."/>
        </authorList>
    </citation>
    <scope>NUCLEOTIDE SEQUENCE [LARGE SCALE GENOMIC DNA]</scope>
    <source>
        <strain evidence="5 6">NCCP-691</strain>
    </source>
</reference>
<dbReference type="Proteomes" id="UP000887222">
    <property type="component" value="Unassembled WGS sequence"/>
</dbReference>
<dbReference type="InterPro" id="IPR001633">
    <property type="entry name" value="EAL_dom"/>
</dbReference>
<dbReference type="SMART" id="SM00052">
    <property type="entry name" value="EAL"/>
    <property type="match status" value="1"/>
</dbReference>
<feature type="domain" description="PAS" evidence="1">
    <location>
        <begin position="413"/>
        <end position="485"/>
    </location>
</feature>
<feature type="domain" description="PAS" evidence="1">
    <location>
        <begin position="164"/>
        <end position="234"/>
    </location>
</feature>
<feature type="domain" description="PAS" evidence="1">
    <location>
        <begin position="288"/>
        <end position="357"/>
    </location>
</feature>
<accession>A0ABQ4Q595</accession>
<dbReference type="CDD" id="cd00130">
    <property type="entry name" value="PAS"/>
    <property type="match status" value="3"/>
</dbReference>
<dbReference type="PROSITE" id="PS50112">
    <property type="entry name" value="PAS"/>
    <property type="match status" value="3"/>
</dbReference>